<evidence type="ECO:0000256" key="1">
    <source>
        <dbReference type="SAM" id="MobiDB-lite"/>
    </source>
</evidence>
<organism evidence="2 3">
    <name type="scientific">Reticulomyxa filosa</name>
    <dbReference type="NCBI Taxonomy" id="46433"/>
    <lineage>
        <taxon>Eukaryota</taxon>
        <taxon>Sar</taxon>
        <taxon>Rhizaria</taxon>
        <taxon>Retaria</taxon>
        <taxon>Foraminifera</taxon>
        <taxon>Monothalamids</taxon>
        <taxon>Reticulomyxidae</taxon>
        <taxon>Reticulomyxa</taxon>
    </lineage>
</organism>
<dbReference type="EMBL" id="ASPP01020643">
    <property type="protein sequence ID" value="ETO13382.1"/>
    <property type="molecule type" value="Genomic_DNA"/>
</dbReference>
<comment type="caution">
    <text evidence="2">The sequence shown here is derived from an EMBL/GenBank/DDBJ whole genome shotgun (WGS) entry which is preliminary data.</text>
</comment>
<dbReference type="AlphaFoldDB" id="X6MJ02"/>
<keyword evidence="3" id="KW-1185">Reference proteome</keyword>
<gene>
    <name evidence="2" type="ORF">RFI_23993</name>
</gene>
<evidence type="ECO:0000313" key="2">
    <source>
        <dbReference type="EMBL" id="ETO13382.1"/>
    </source>
</evidence>
<protein>
    <submittedName>
        <fullName evidence="2">Uncharacterized protein</fullName>
    </submittedName>
</protein>
<accession>X6MJ02</accession>
<proteinExistence type="predicted"/>
<dbReference type="Proteomes" id="UP000023152">
    <property type="component" value="Unassembled WGS sequence"/>
</dbReference>
<feature type="region of interest" description="Disordered" evidence="1">
    <location>
        <begin position="1"/>
        <end position="50"/>
    </location>
</feature>
<reference evidence="2 3" key="1">
    <citation type="journal article" date="2013" name="Curr. Biol.">
        <title>The Genome of the Foraminiferan Reticulomyxa filosa.</title>
        <authorList>
            <person name="Glockner G."/>
            <person name="Hulsmann N."/>
            <person name="Schleicher M."/>
            <person name="Noegel A.A."/>
            <person name="Eichinger L."/>
            <person name="Gallinger C."/>
            <person name="Pawlowski J."/>
            <person name="Sierra R."/>
            <person name="Euteneuer U."/>
            <person name="Pillet L."/>
            <person name="Moustafa A."/>
            <person name="Platzer M."/>
            <person name="Groth M."/>
            <person name="Szafranski K."/>
            <person name="Schliwa M."/>
        </authorList>
    </citation>
    <scope>NUCLEOTIDE SEQUENCE [LARGE SCALE GENOMIC DNA]</scope>
</reference>
<name>X6MJ02_RETFI</name>
<sequence length="267" mass="30784">MSYGNDSRSDDAKANGKSSHKKHPNKNGNKFHLQSSRAEEHSSMLVVEEKRRSTITGAPSAIVQEEEEKGVSGLWSLRMIIKEKKKIKKKIEITNTVKIKVIVYFWDNIFQTSMGSFGECNVSDVETMSEKEIIAKIGDEKLYQLMKIHFDLLRKKQVIVCWLGNMNSNVMIALLKRFDVSENMLFSVKHQIIGWDNELRTMDGSSLQTILLQIIKHFNCPHDALLYVDCYDALLKTLDKIHLCRTFQVQKRGHVTPQELELIERML</sequence>
<evidence type="ECO:0000313" key="3">
    <source>
        <dbReference type="Proteomes" id="UP000023152"/>
    </source>
</evidence>
<feature type="compositionally biased region" description="Polar residues" evidence="1">
    <location>
        <begin position="26"/>
        <end position="36"/>
    </location>
</feature>
<feature type="compositionally biased region" description="Basic and acidic residues" evidence="1">
    <location>
        <begin position="37"/>
        <end position="50"/>
    </location>
</feature>